<evidence type="ECO:0008006" key="4">
    <source>
        <dbReference type="Google" id="ProtNLM"/>
    </source>
</evidence>
<protein>
    <recommendedName>
        <fullName evidence="4">Prepilin-type N-terminal cleavage/methylation domain-containing protein</fullName>
    </recommendedName>
</protein>
<proteinExistence type="predicted"/>
<dbReference type="EMBL" id="JYNZ01000003">
    <property type="protein sequence ID" value="KXK26582.1"/>
    <property type="molecule type" value="Genomic_DNA"/>
</dbReference>
<dbReference type="Pfam" id="PF07963">
    <property type="entry name" value="N_methyl"/>
    <property type="match status" value="1"/>
</dbReference>
<name>A0A136LY40_9BACT</name>
<comment type="caution">
    <text evidence="2">The sequence shown here is derived from an EMBL/GenBank/DDBJ whole genome shotgun (WGS) entry which is preliminary data.</text>
</comment>
<evidence type="ECO:0000313" key="3">
    <source>
        <dbReference type="Proteomes" id="UP000070457"/>
    </source>
</evidence>
<gene>
    <name evidence="2" type="ORF">TR69_WS6001000588</name>
</gene>
<accession>A0A136LY40</accession>
<dbReference type="PROSITE" id="PS00409">
    <property type="entry name" value="PROKAR_NTER_METHYL"/>
    <property type="match status" value="1"/>
</dbReference>
<evidence type="ECO:0000256" key="1">
    <source>
        <dbReference type="SAM" id="Phobius"/>
    </source>
</evidence>
<dbReference type="PATRIC" id="fig|1617426.3.peg.584"/>
<sequence length="560" mass="59822">MMMKKLPTKRLQGFSLVETLITLAIFGIMIAMISQVILINLEVSRKVYVRTQVREELAELTTLVQRDIRNARIVKECGEFRDGSETVSRCTISHAEEFTWTDNCPGDTAAINRICKISVPGNQLLFETSDLITIEDFSFDINLSTGEDGTKSTILMTLRASATNPNFEISNQVRQIAVSTRNFTLGDFFVGATPTAVPTAAAPTQVSCPHTGTTLYWTDTTTGAISAINGQIPCGRTVRIAAQHGSAQANDVTFYVQMPGQQATQQMSVTTVQLDTPGTYNFSGNVPGYAGSACQDTVSVTCANDPQSQCPFNFTTLLQKSQFTEFWSPQDAQHSSCQGTFVEIYATHNAPPSQPVTFPGTRATDVAITVTNPNGQNVTLTGSSGAGGAAFTMSTPGTYTVVGKATNTNGTGNCTDTLNVTCGVSGTGQLPTNFTFPQNVGQYAAGCSQSPCPNLTTSGSLVLLNGDAGDASCNQICAMAGGQCYPQGYQEMAAYGNCDIMSRFLAPGSQYTCQGFYGGGPLMTYYASQNRYIIYQQTDGRNSCSTSMASRLYAPCPCTR</sequence>
<keyword evidence="1" id="KW-1133">Transmembrane helix</keyword>
<dbReference type="STRING" id="1617426.TR69_WS6001000588"/>
<keyword evidence="1" id="KW-0472">Membrane</keyword>
<feature type="transmembrane region" description="Helical" evidence="1">
    <location>
        <begin position="20"/>
        <end position="41"/>
    </location>
</feature>
<reference evidence="2 3" key="1">
    <citation type="submission" date="2015-02" db="EMBL/GenBank/DDBJ databases">
        <title>Improved understanding of the partial-nitritation anammox process through 23 genomes representing the majority of the microbial community.</title>
        <authorList>
            <person name="Speth D.R."/>
            <person name="In T Zandt M."/>
            <person name="Guerrero Cruz S."/>
            <person name="Jetten M.S."/>
            <person name="Dutilh B.E."/>
        </authorList>
    </citation>
    <scope>NUCLEOTIDE SEQUENCE [LARGE SCALE GENOMIC DNA]</scope>
    <source>
        <strain evidence="2">OLB20</strain>
    </source>
</reference>
<dbReference type="AlphaFoldDB" id="A0A136LY40"/>
<evidence type="ECO:0000313" key="2">
    <source>
        <dbReference type="EMBL" id="KXK26582.1"/>
    </source>
</evidence>
<organism evidence="2 3">
    <name type="scientific">candidate division WS6 bacterium OLB20</name>
    <dbReference type="NCBI Taxonomy" id="1617426"/>
    <lineage>
        <taxon>Bacteria</taxon>
        <taxon>Candidatus Dojkabacteria</taxon>
    </lineage>
</organism>
<dbReference type="NCBIfam" id="TIGR02532">
    <property type="entry name" value="IV_pilin_GFxxxE"/>
    <property type="match status" value="1"/>
</dbReference>
<dbReference type="InterPro" id="IPR012902">
    <property type="entry name" value="N_methyl_site"/>
</dbReference>
<dbReference type="Proteomes" id="UP000070457">
    <property type="component" value="Unassembled WGS sequence"/>
</dbReference>
<keyword evidence="1" id="KW-0812">Transmembrane</keyword>